<dbReference type="InterPro" id="IPR037171">
    <property type="entry name" value="NagB/RpiA_transferase-like"/>
</dbReference>
<dbReference type="AlphaFoldDB" id="A0A919BBM3"/>
<dbReference type="PIRSF" id="PIRSF006806">
    <property type="entry name" value="FTHF_cligase"/>
    <property type="match status" value="1"/>
</dbReference>
<gene>
    <name evidence="6" type="ORF">GCM10017161_05490</name>
</gene>
<feature type="binding site" evidence="4">
    <location>
        <position position="54"/>
    </location>
    <ligand>
        <name>substrate</name>
    </ligand>
</feature>
<comment type="cofactor">
    <cofactor evidence="5">
        <name>Mg(2+)</name>
        <dbReference type="ChEBI" id="CHEBI:18420"/>
    </cofactor>
</comment>
<organism evidence="6 7">
    <name type="scientific">Thalassotalea marina</name>
    <dbReference type="NCBI Taxonomy" id="1673741"/>
    <lineage>
        <taxon>Bacteria</taxon>
        <taxon>Pseudomonadati</taxon>
        <taxon>Pseudomonadota</taxon>
        <taxon>Gammaproteobacteria</taxon>
        <taxon>Alteromonadales</taxon>
        <taxon>Colwelliaceae</taxon>
        <taxon>Thalassotalea</taxon>
    </lineage>
</organism>
<keyword evidence="5" id="KW-0460">Magnesium</keyword>
<feature type="binding site" evidence="4">
    <location>
        <begin position="139"/>
        <end position="147"/>
    </location>
    <ligand>
        <name>ATP</name>
        <dbReference type="ChEBI" id="CHEBI:30616"/>
    </ligand>
</feature>
<dbReference type="Proteomes" id="UP000623842">
    <property type="component" value="Unassembled WGS sequence"/>
</dbReference>
<reference evidence="6" key="2">
    <citation type="submission" date="2020-09" db="EMBL/GenBank/DDBJ databases">
        <authorList>
            <person name="Sun Q."/>
            <person name="Kim S."/>
        </authorList>
    </citation>
    <scope>NUCLEOTIDE SEQUENCE</scope>
    <source>
        <strain evidence="6">KCTC 42731</strain>
    </source>
</reference>
<evidence type="ECO:0000256" key="3">
    <source>
        <dbReference type="ARBA" id="ARBA00022840"/>
    </source>
</evidence>
<dbReference type="Pfam" id="PF01812">
    <property type="entry name" value="5-FTHF_cyc-lig"/>
    <property type="match status" value="1"/>
</dbReference>
<keyword evidence="2 4" id="KW-0547">Nucleotide-binding</keyword>
<dbReference type="Gene3D" id="3.40.50.10420">
    <property type="entry name" value="NagB/RpiA/CoA transferase-like"/>
    <property type="match status" value="1"/>
</dbReference>
<dbReference type="InterPro" id="IPR024185">
    <property type="entry name" value="FTHF_cligase-like_sf"/>
</dbReference>
<dbReference type="GO" id="GO:0035999">
    <property type="term" value="P:tetrahydrofolate interconversion"/>
    <property type="evidence" value="ECO:0007669"/>
    <property type="project" value="TreeGrafter"/>
</dbReference>
<keyword evidence="3 4" id="KW-0067">ATP-binding</keyword>
<keyword evidence="7" id="KW-1185">Reference proteome</keyword>
<dbReference type="NCBIfam" id="TIGR02727">
    <property type="entry name" value="MTHFS_bact"/>
    <property type="match status" value="1"/>
</dbReference>
<dbReference type="RefSeq" id="WP_189767172.1">
    <property type="nucleotide sequence ID" value="NZ_BNCK01000001.1"/>
</dbReference>
<keyword evidence="5" id="KW-0479">Metal-binding</keyword>
<dbReference type="PANTHER" id="PTHR23407">
    <property type="entry name" value="ATPASE INHIBITOR/5-FORMYLTETRAHYDROFOLATE CYCLO-LIGASE"/>
    <property type="match status" value="1"/>
</dbReference>
<comment type="similarity">
    <text evidence="1 5">Belongs to the 5-formyltetrahydrofolate cyclo-ligase family.</text>
</comment>
<dbReference type="InterPro" id="IPR002698">
    <property type="entry name" value="FTHF_cligase"/>
</dbReference>
<dbReference type="GO" id="GO:0005524">
    <property type="term" value="F:ATP binding"/>
    <property type="evidence" value="ECO:0007669"/>
    <property type="project" value="UniProtKB-KW"/>
</dbReference>
<dbReference type="PANTHER" id="PTHR23407:SF1">
    <property type="entry name" value="5-FORMYLTETRAHYDROFOLATE CYCLO-LIGASE"/>
    <property type="match status" value="1"/>
</dbReference>
<dbReference type="EC" id="6.3.3.2" evidence="5"/>
<name>A0A919BBM3_9GAMM</name>
<evidence type="ECO:0000256" key="4">
    <source>
        <dbReference type="PIRSR" id="PIRSR006806-1"/>
    </source>
</evidence>
<proteinExistence type="inferred from homology"/>
<comment type="caution">
    <text evidence="6">The sequence shown here is derived from an EMBL/GenBank/DDBJ whole genome shotgun (WGS) entry which is preliminary data.</text>
</comment>
<evidence type="ECO:0000256" key="1">
    <source>
        <dbReference type="ARBA" id="ARBA00010638"/>
    </source>
</evidence>
<evidence type="ECO:0000313" key="6">
    <source>
        <dbReference type="EMBL" id="GHF81045.1"/>
    </source>
</evidence>
<protein>
    <recommendedName>
        <fullName evidence="5">5-formyltetrahydrofolate cyclo-ligase</fullName>
        <ecNumber evidence="5">6.3.3.2</ecNumber>
    </recommendedName>
</protein>
<evidence type="ECO:0000256" key="5">
    <source>
        <dbReference type="RuleBase" id="RU361279"/>
    </source>
</evidence>
<sequence>MKNTLNLRTQIRQEIRDKRRSLSSSFQQQAAKSLVTQIAPLMTKDKPQSVALYLSNDGELSTQELIAYCWQQQTKVYLPVIHPFSKGHLLFLAYTPDTQMTANKYGIAEPALDVSQVYPAHAIDMIFTPLVAFDNTGARLGMGGGFYDRTLAQLEKSNAHTQVIGLAHDCQCVEQIPTEAWDMPLEQIITPTSHYRF</sequence>
<reference evidence="6" key="1">
    <citation type="journal article" date="2014" name="Int. J. Syst. Evol. Microbiol.">
        <title>Complete genome sequence of Corynebacterium casei LMG S-19264T (=DSM 44701T), isolated from a smear-ripened cheese.</title>
        <authorList>
            <consortium name="US DOE Joint Genome Institute (JGI-PGF)"/>
            <person name="Walter F."/>
            <person name="Albersmeier A."/>
            <person name="Kalinowski J."/>
            <person name="Ruckert C."/>
        </authorList>
    </citation>
    <scope>NUCLEOTIDE SEQUENCE</scope>
    <source>
        <strain evidence="6">KCTC 42731</strain>
    </source>
</reference>
<dbReference type="EMBL" id="BNCK01000001">
    <property type="protein sequence ID" value="GHF81045.1"/>
    <property type="molecule type" value="Genomic_DNA"/>
</dbReference>
<dbReference type="GO" id="GO:0030272">
    <property type="term" value="F:5-formyltetrahydrofolate cyclo-ligase activity"/>
    <property type="evidence" value="ECO:0007669"/>
    <property type="project" value="UniProtKB-EC"/>
</dbReference>
<dbReference type="SUPFAM" id="SSF100950">
    <property type="entry name" value="NagB/RpiA/CoA transferase-like"/>
    <property type="match status" value="1"/>
</dbReference>
<dbReference type="GO" id="GO:0009396">
    <property type="term" value="P:folic acid-containing compound biosynthetic process"/>
    <property type="evidence" value="ECO:0007669"/>
    <property type="project" value="TreeGrafter"/>
</dbReference>
<feature type="binding site" evidence="4">
    <location>
        <position position="59"/>
    </location>
    <ligand>
        <name>substrate</name>
    </ligand>
</feature>
<comment type="catalytic activity">
    <reaction evidence="5">
        <text>(6S)-5-formyl-5,6,7,8-tetrahydrofolate + ATP = (6R)-5,10-methenyltetrahydrofolate + ADP + phosphate</text>
        <dbReference type="Rhea" id="RHEA:10488"/>
        <dbReference type="ChEBI" id="CHEBI:30616"/>
        <dbReference type="ChEBI" id="CHEBI:43474"/>
        <dbReference type="ChEBI" id="CHEBI:57455"/>
        <dbReference type="ChEBI" id="CHEBI:57457"/>
        <dbReference type="ChEBI" id="CHEBI:456216"/>
        <dbReference type="EC" id="6.3.3.2"/>
    </reaction>
</comment>
<evidence type="ECO:0000256" key="2">
    <source>
        <dbReference type="ARBA" id="ARBA00022741"/>
    </source>
</evidence>
<dbReference type="GO" id="GO:0046872">
    <property type="term" value="F:metal ion binding"/>
    <property type="evidence" value="ECO:0007669"/>
    <property type="project" value="UniProtKB-KW"/>
</dbReference>
<evidence type="ECO:0000313" key="7">
    <source>
        <dbReference type="Proteomes" id="UP000623842"/>
    </source>
</evidence>
<accession>A0A919BBM3</accession>